<evidence type="ECO:0000256" key="2">
    <source>
        <dbReference type="ARBA" id="ARBA00022475"/>
    </source>
</evidence>
<keyword evidence="3" id="KW-0328">Glycosyltransferase</keyword>
<dbReference type="GO" id="GO:0008610">
    <property type="term" value="P:lipid biosynthetic process"/>
    <property type="evidence" value="ECO:0007669"/>
    <property type="project" value="UniProtKB-ARBA"/>
</dbReference>
<name>A0A3R7YJC4_9EURY</name>
<keyword evidence="5 8" id="KW-0812">Transmembrane</keyword>
<keyword evidence="6 8" id="KW-1133">Transmembrane helix</keyword>
<feature type="non-terminal residue" evidence="9">
    <location>
        <position position="690"/>
    </location>
</feature>
<evidence type="ECO:0000313" key="10">
    <source>
        <dbReference type="Proteomes" id="UP000284763"/>
    </source>
</evidence>
<evidence type="ECO:0000313" key="9">
    <source>
        <dbReference type="EMBL" id="RQD89743.1"/>
    </source>
</evidence>
<dbReference type="GO" id="GO:0016763">
    <property type="term" value="F:pentosyltransferase activity"/>
    <property type="evidence" value="ECO:0007669"/>
    <property type="project" value="TreeGrafter"/>
</dbReference>
<dbReference type="PANTHER" id="PTHR33908">
    <property type="entry name" value="MANNOSYLTRANSFERASE YKCB-RELATED"/>
    <property type="match status" value="1"/>
</dbReference>
<reference evidence="9 10" key="1">
    <citation type="submission" date="2018-08" db="EMBL/GenBank/DDBJ databases">
        <title>The metabolism and importance of syntrophic acetate oxidation coupled to methane or sulfide production in haloalkaline environments.</title>
        <authorList>
            <person name="Timmers P.H.A."/>
            <person name="Vavourakis C.D."/>
            <person name="Sorokin D.Y."/>
            <person name="Sinninghe Damste J.S."/>
            <person name="Muyzer G."/>
            <person name="Stams A.J.M."/>
            <person name="Plugge C.M."/>
        </authorList>
    </citation>
    <scope>NUCLEOTIDE SEQUENCE [LARGE SCALE GENOMIC DNA]</scope>
    <source>
        <strain evidence="9">MSAO_Arc3</strain>
    </source>
</reference>
<evidence type="ECO:0000256" key="3">
    <source>
        <dbReference type="ARBA" id="ARBA00022676"/>
    </source>
</evidence>
<evidence type="ECO:0000256" key="6">
    <source>
        <dbReference type="ARBA" id="ARBA00022989"/>
    </source>
</evidence>
<feature type="transmembrane region" description="Helical" evidence="8">
    <location>
        <begin position="169"/>
        <end position="189"/>
    </location>
</feature>
<evidence type="ECO:0000256" key="5">
    <source>
        <dbReference type="ARBA" id="ARBA00022692"/>
    </source>
</evidence>
<evidence type="ECO:0000256" key="4">
    <source>
        <dbReference type="ARBA" id="ARBA00022679"/>
    </source>
</evidence>
<dbReference type="GO" id="GO:0005886">
    <property type="term" value="C:plasma membrane"/>
    <property type="evidence" value="ECO:0007669"/>
    <property type="project" value="UniProtKB-SubCell"/>
</dbReference>
<keyword evidence="4" id="KW-0808">Transferase</keyword>
<protein>
    <submittedName>
        <fullName evidence="9">Uncharacterized protein</fullName>
    </submittedName>
</protein>
<keyword evidence="2" id="KW-1003">Cell membrane</keyword>
<comment type="caution">
    <text evidence="9">The sequence shown here is derived from an EMBL/GenBank/DDBJ whole genome shotgun (WGS) entry which is preliminary data.</text>
</comment>
<feature type="transmembrane region" description="Helical" evidence="8">
    <location>
        <begin position="257"/>
        <end position="276"/>
    </location>
</feature>
<feature type="transmembrane region" description="Helical" evidence="8">
    <location>
        <begin position="396"/>
        <end position="413"/>
    </location>
</feature>
<sequence length="690" mass="79226">MKSDSSNGDTKSPGAGRQDSIPWWNNIHTSFFHINAFVKNNARITILILIVILFFLVGMAYMAPVHRWGDASTYYMQISSIANDRDIQYLPEDIQRAMENRFDDLPAGLFLTRTNDGEYYYSKEFSFALFAAPFYKILGISGILVFNAVLFWLMILMGYLHLRKKNPETIALMTSVAFFTLSAAFVYIFWIHTEIYNMFLIAAGLFVWLLYYEKNDYRYLLLASFIFGIAAVAKIPNIAVFIPLIFFEIYNKRPAHLAGMILLFLIPLIAFTGFWYSQTGYIDVYGGERIYFTDKYPYLLDYDDTEKIGTYGFSVGDESRLVQTVLKAPGYLSPDNLKNTLHILMNYLFGRFTGMIWYYPYTLFAVASLASLFIISCKTGLSWGKISNHIGKYQERYLILLGICLTIAGFIILHPNNYFGGEHAIGNRYFYIYPAFLFLIGTVDLKKMIPFLLIAFLFVVPIITDPIQSSKYPATHTERFPFTYTPMEYSQINSLPLWGDRHSFNTFTIYQLDDQSSPYQGGFLVDNGTAEFLIQQKDRTDTVEMIILPYRDPFDTCLTFHSNGETLLLNTTYGSVLDVSHMTEVYSDHRYSLYRFGISSGKAALTLPIQPIDDEPLNLSLIGDHIDGDWDGRPTRWISESATLFITSDVDQEVFVFLNAKSLYRPTLMKIYVNDIMEYQTTLSTEFSSI</sequence>
<dbReference type="AlphaFoldDB" id="A0A3R7YJC4"/>
<organism evidence="9 10">
    <name type="scientific">Methanosalsum natronophilum</name>
    <dbReference type="NCBI Taxonomy" id="768733"/>
    <lineage>
        <taxon>Archaea</taxon>
        <taxon>Methanobacteriati</taxon>
        <taxon>Methanobacteriota</taxon>
        <taxon>Stenosarchaea group</taxon>
        <taxon>Methanomicrobia</taxon>
        <taxon>Methanosarcinales</taxon>
        <taxon>Methanosarcinaceae</taxon>
        <taxon>Methanosalsum</taxon>
    </lineage>
</organism>
<evidence type="ECO:0000256" key="8">
    <source>
        <dbReference type="SAM" id="Phobius"/>
    </source>
</evidence>
<evidence type="ECO:0000256" key="7">
    <source>
        <dbReference type="ARBA" id="ARBA00023136"/>
    </source>
</evidence>
<feature type="transmembrane region" description="Helical" evidence="8">
    <location>
        <begin position="219"/>
        <end position="245"/>
    </location>
</feature>
<feature type="transmembrane region" description="Helical" evidence="8">
    <location>
        <begin position="425"/>
        <end position="443"/>
    </location>
</feature>
<feature type="transmembrane region" description="Helical" evidence="8">
    <location>
        <begin position="134"/>
        <end position="157"/>
    </location>
</feature>
<feature type="transmembrane region" description="Helical" evidence="8">
    <location>
        <begin position="195"/>
        <end position="212"/>
    </location>
</feature>
<accession>A0A3R7YJC4</accession>
<gene>
    <name evidence="9" type="ORF">D5R95_02025</name>
</gene>
<dbReference type="InterPro" id="IPR050297">
    <property type="entry name" value="LipidA_mod_glycosyltrf_83"/>
</dbReference>
<feature type="transmembrane region" description="Helical" evidence="8">
    <location>
        <begin position="356"/>
        <end position="376"/>
    </location>
</feature>
<feature type="transmembrane region" description="Helical" evidence="8">
    <location>
        <begin position="44"/>
        <end position="63"/>
    </location>
</feature>
<dbReference type="EMBL" id="QZAB01000138">
    <property type="protein sequence ID" value="RQD89743.1"/>
    <property type="molecule type" value="Genomic_DNA"/>
</dbReference>
<dbReference type="PANTHER" id="PTHR33908:SF11">
    <property type="entry name" value="MEMBRANE PROTEIN"/>
    <property type="match status" value="1"/>
</dbReference>
<comment type="subcellular location">
    <subcellularLocation>
        <location evidence="1">Cell membrane</location>
        <topology evidence="1">Multi-pass membrane protein</topology>
    </subcellularLocation>
</comment>
<evidence type="ECO:0000256" key="1">
    <source>
        <dbReference type="ARBA" id="ARBA00004651"/>
    </source>
</evidence>
<keyword evidence="7 8" id="KW-0472">Membrane</keyword>
<proteinExistence type="predicted"/>
<dbReference type="Proteomes" id="UP000284763">
    <property type="component" value="Unassembled WGS sequence"/>
</dbReference>